<evidence type="ECO:0000313" key="7">
    <source>
        <dbReference type="Proteomes" id="UP001457282"/>
    </source>
</evidence>
<comment type="function">
    <text evidence="3">Is involved in the conjugation of reduced glutathione to a wide number of exogenous and endogenous hydrophobic electrophiles.</text>
</comment>
<evidence type="ECO:0000256" key="2">
    <source>
        <dbReference type="ARBA" id="ARBA00047960"/>
    </source>
</evidence>
<keyword evidence="7" id="KW-1185">Reference proteome</keyword>
<dbReference type="Gene3D" id="3.40.30.10">
    <property type="entry name" value="Glutaredoxin"/>
    <property type="match status" value="1"/>
</dbReference>
<dbReference type="InterPro" id="IPR010987">
    <property type="entry name" value="Glutathione-S-Trfase_C-like"/>
</dbReference>
<proteinExistence type="inferred from homology"/>
<dbReference type="SFLD" id="SFLDS00019">
    <property type="entry name" value="Glutathione_Transferase_(cytos"/>
    <property type="match status" value="1"/>
</dbReference>
<feature type="domain" description="GST N-terminal" evidence="4">
    <location>
        <begin position="5"/>
        <end position="84"/>
    </location>
</feature>
<dbReference type="PANTHER" id="PTHR11260">
    <property type="entry name" value="GLUTATHIONE S-TRANSFERASE, GST, SUPERFAMILY, GST DOMAIN CONTAINING"/>
    <property type="match status" value="1"/>
</dbReference>
<feature type="domain" description="GST C-terminal" evidence="5">
    <location>
        <begin position="90"/>
        <end position="219"/>
    </location>
</feature>
<dbReference type="SUPFAM" id="SSF52833">
    <property type="entry name" value="Thioredoxin-like"/>
    <property type="match status" value="1"/>
</dbReference>
<comment type="catalytic activity">
    <reaction evidence="2 3">
        <text>RX + glutathione = an S-substituted glutathione + a halide anion + H(+)</text>
        <dbReference type="Rhea" id="RHEA:16437"/>
        <dbReference type="ChEBI" id="CHEBI:15378"/>
        <dbReference type="ChEBI" id="CHEBI:16042"/>
        <dbReference type="ChEBI" id="CHEBI:17792"/>
        <dbReference type="ChEBI" id="CHEBI:57925"/>
        <dbReference type="ChEBI" id="CHEBI:90779"/>
        <dbReference type="EC" id="2.5.1.18"/>
    </reaction>
</comment>
<dbReference type="PROSITE" id="PS51354">
    <property type="entry name" value="GLUTAREDOXIN_2"/>
    <property type="match status" value="1"/>
</dbReference>
<keyword evidence="1 3" id="KW-0808">Transferase</keyword>
<dbReference type="GO" id="GO:0005829">
    <property type="term" value="C:cytosol"/>
    <property type="evidence" value="ECO:0007669"/>
    <property type="project" value="UniProtKB-SubCell"/>
</dbReference>
<dbReference type="Proteomes" id="UP001457282">
    <property type="component" value="Unassembled WGS sequence"/>
</dbReference>
<dbReference type="InterPro" id="IPR045074">
    <property type="entry name" value="GST_C_Tau"/>
</dbReference>
<evidence type="ECO:0000313" key="6">
    <source>
        <dbReference type="EMBL" id="KAK9925996.1"/>
    </source>
</evidence>
<dbReference type="SUPFAM" id="SSF47616">
    <property type="entry name" value="GST C-terminal domain-like"/>
    <property type="match status" value="1"/>
</dbReference>
<evidence type="ECO:0000259" key="5">
    <source>
        <dbReference type="PROSITE" id="PS50405"/>
    </source>
</evidence>
<dbReference type="SFLD" id="SFLDG01152">
    <property type="entry name" value="Main.3:_Omega-_and_Tau-like"/>
    <property type="match status" value="1"/>
</dbReference>
<dbReference type="Pfam" id="PF02798">
    <property type="entry name" value="GST_N"/>
    <property type="match status" value="1"/>
</dbReference>
<dbReference type="PANTHER" id="PTHR11260:SF711">
    <property type="entry name" value="GLUTATHIONE S-TRANSFERASE U9"/>
    <property type="match status" value="1"/>
</dbReference>
<comment type="caution">
    <text evidence="6">The sequence shown here is derived from an EMBL/GenBank/DDBJ whole genome shotgun (WGS) entry which is preliminary data.</text>
</comment>
<protein>
    <recommendedName>
        <fullName evidence="3">Glutathione S-transferase</fullName>
        <ecNumber evidence="3">2.5.1.18</ecNumber>
    </recommendedName>
</protein>
<evidence type="ECO:0000256" key="1">
    <source>
        <dbReference type="ARBA" id="ARBA00022679"/>
    </source>
</evidence>
<dbReference type="CDD" id="cd03185">
    <property type="entry name" value="GST_C_Tau"/>
    <property type="match status" value="1"/>
</dbReference>
<dbReference type="AlphaFoldDB" id="A0AAW1WMI7"/>
<dbReference type="FunFam" id="3.40.30.10:FF:000197">
    <property type="entry name" value="Glutathione S-transferase U10"/>
    <property type="match status" value="1"/>
</dbReference>
<evidence type="ECO:0000256" key="3">
    <source>
        <dbReference type="RuleBase" id="RU369102"/>
    </source>
</evidence>
<dbReference type="InterPro" id="IPR004045">
    <property type="entry name" value="Glutathione_S-Trfase_N"/>
</dbReference>
<gene>
    <name evidence="6" type="ORF">M0R45_023252</name>
</gene>
<comment type="subcellular location">
    <subcellularLocation>
        <location evidence="3">Cytoplasm</location>
        <location evidence="3">Cytosol</location>
    </subcellularLocation>
</comment>
<dbReference type="InterPro" id="IPR040079">
    <property type="entry name" value="Glutathione_S-Trfase"/>
</dbReference>
<dbReference type="CDD" id="cd03058">
    <property type="entry name" value="GST_N_Tau"/>
    <property type="match status" value="1"/>
</dbReference>
<dbReference type="PROSITE" id="PS50404">
    <property type="entry name" value="GST_NTER"/>
    <property type="match status" value="1"/>
</dbReference>
<keyword evidence="3" id="KW-0963">Cytoplasm</keyword>
<dbReference type="GO" id="GO:0004364">
    <property type="term" value="F:glutathione transferase activity"/>
    <property type="evidence" value="ECO:0007669"/>
    <property type="project" value="UniProtKB-UniRule"/>
</dbReference>
<accession>A0AAW1WMI7</accession>
<organism evidence="6 7">
    <name type="scientific">Rubus argutus</name>
    <name type="common">Southern blackberry</name>
    <dbReference type="NCBI Taxonomy" id="59490"/>
    <lineage>
        <taxon>Eukaryota</taxon>
        <taxon>Viridiplantae</taxon>
        <taxon>Streptophyta</taxon>
        <taxon>Embryophyta</taxon>
        <taxon>Tracheophyta</taxon>
        <taxon>Spermatophyta</taxon>
        <taxon>Magnoliopsida</taxon>
        <taxon>eudicotyledons</taxon>
        <taxon>Gunneridae</taxon>
        <taxon>Pentapetalae</taxon>
        <taxon>rosids</taxon>
        <taxon>fabids</taxon>
        <taxon>Rosales</taxon>
        <taxon>Rosaceae</taxon>
        <taxon>Rosoideae</taxon>
        <taxon>Rosoideae incertae sedis</taxon>
        <taxon>Rubus</taxon>
    </lineage>
</organism>
<sequence length="233" mass="26155">MAEQNKVTLYGMWASPYVKRVELALKVKGISYEYVEEDLRNKSPLLLKFNPVHKKVPVLVHNGKAIAESLVIIEYIDETWKTGPQLLPEDPYKRSQIRFWASYLQQVFEAMVLVIKTSGEAQEKAIKEVIEKVKLLEDGLKGLFPDGIPSSVDEYSKNVTLLDLLIVAHLGAYEAQEEVLGLKIVDPEKTPLVFSCIAALIQIPAVKEASAPREKVVAFLKFFRENALKSATA</sequence>
<comment type="similarity">
    <text evidence="3">Belongs to the GST superfamily.</text>
</comment>
<name>A0AAW1WMI7_RUBAR</name>
<evidence type="ECO:0000259" key="4">
    <source>
        <dbReference type="PROSITE" id="PS50404"/>
    </source>
</evidence>
<dbReference type="InterPro" id="IPR036282">
    <property type="entry name" value="Glutathione-S-Trfase_C_sf"/>
</dbReference>
<dbReference type="SFLD" id="SFLDG00358">
    <property type="entry name" value="Main_(cytGST)"/>
    <property type="match status" value="1"/>
</dbReference>
<dbReference type="GO" id="GO:0006749">
    <property type="term" value="P:glutathione metabolic process"/>
    <property type="evidence" value="ECO:0007669"/>
    <property type="project" value="InterPro"/>
</dbReference>
<dbReference type="EC" id="2.5.1.18" evidence="3"/>
<dbReference type="InterPro" id="IPR045073">
    <property type="entry name" value="Omega/Tau-like"/>
</dbReference>
<dbReference type="Gene3D" id="1.20.1050.10">
    <property type="match status" value="1"/>
</dbReference>
<dbReference type="EMBL" id="JBEDUW010000005">
    <property type="protein sequence ID" value="KAK9925996.1"/>
    <property type="molecule type" value="Genomic_DNA"/>
</dbReference>
<reference evidence="6 7" key="1">
    <citation type="journal article" date="2023" name="G3 (Bethesda)">
        <title>A chromosome-length genome assembly and annotation of blackberry (Rubus argutus, cv. 'Hillquist').</title>
        <authorList>
            <person name="Bruna T."/>
            <person name="Aryal R."/>
            <person name="Dudchenko O."/>
            <person name="Sargent D.J."/>
            <person name="Mead D."/>
            <person name="Buti M."/>
            <person name="Cavallini A."/>
            <person name="Hytonen T."/>
            <person name="Andres J."/>
            <person name="Pham M."/>
            <person name="Weisz D."/>
            <person name="Mascagni F."/>
            <person name="Usai G."/>
            <person name="Natali L."/>
            <person name="Bassil N."/>
            <person name="Fernandez G.E."/>
            <person name="Lomsadze A."/>
            <person name="Armour M."/>
            <person name="Olukolu B."/>
            <person name="Poorten T."/>
            <person name="Britton C."/>
            <person name="Davik J."/>
            <person name="Ashrafi H."/>
            <person name="Aiden E.L."/>
            <person name="Borodovsky M."/>
            <person name="Worthington M."/>
        </authorList>
    </citation>
    <scope>NUCLEOTIDE SEQUENCE [LARGE SCALE GENOMIC DNA]</scope>
    <source>
        <strain evidence="6">PI 553951</strain>
    </source>
</reference>
<dbReference type="InterPro" id="IPR036249">
    <property type="entry name" value="Thioredoxin-like_sf"/>
</dbReference>
<dbReference type="PROSITE" id="PS50405">
    <property type="entry name" value="GST_CTER"/>
    <property type="match status" value="1"/>
</dbReference>